<accession>A0AAV2ZJT6</accession>
<organism evidence="3 4">
    <name type="scientific">Lagenidium giganteum</name>
    <dbReference type="NCBI Taxonomy" id="4803"/>
    <lineage>
        <taxon>Eukaryota</taxon>
        <taxon>Sar</taxon>
        <taxon>Stramenopiles</taxon>
        <taxon>Oomycota</taxon>
        <taxon>Peronosporomycetes</taxon>
        <taxon>Pythiales</taxon>
        <taxon>Pythiaceae</taxon>
    </lineage>
</organism>
<keyword evidence="4" id="KW-1185">Reference proteome</keyword>
<proteinExistence type="predicted"/>
<reference evidence="3" key="2">
    <citation type="journal article" date="2023" name="Microbiol Resour">
        <title>Decontamination and Annotation of the Draft Genome Sequence of the Oomycete Lagenidium giganteum ARSEF 373.</title>
        <authorList>
            <person name="Morgan W.R."/>
            <person name="Tartar A."/>
        </authorList>
    </citation>
    <scope>NUCLEOTIDE SEQUENCE</scope>
    <source>
        <strain evidence="3">ARSEF 373</strain>
    </source>
</reference>
<keyword evidence="1" id="KW-0175">Coiled coil</keyword>
<evidence type="ECO:0000256" key="2">
    <source>
        <dbReference type="SAM" id="MobiDB-lite"/>
    </source>
</evidence>
<feature type="coiled-coil region" evidence="1">
    <location>
        <begin position="169"/>
        <end position="196"/>
    </location>
</feature>
<comment type="caution">
    <text evidence="3">The sequence shown here is derived from an EMBL/GenBank/DDBJ whole genome shotgun (WGS) entry which is preliminary data.</text>
</comment>
<evidence type="ECO:0000313" key="3">
    <source>
        <dbReference type="EMBL" id="DBA05102.1"/>
    </source>
</evidence>
<sequence length="316" mass="35526">MASGVRRGVEFDDPKDEEHEEHVARPSRRHTNSKEGSSSSCAFVFRVKKMRSSVRSSTAPAARKAQQNERVARKERSRKRKAEINAETAMEEELQSCLNDDQMALYRIVHTQVKKSLKRTKAEFATSSARRDIVRLTENNLQAMKTEFVAFLKEHAPENVAIHRRNLENARLKALLSMYQERLVELDKEANQWNEIETSVEQEEVVQDESTGSDSTLDATSPSSPTAIVLDIASDIRKNQHDAVKRLGSNASKLTVLDDSIKSIDRLVLLAELQKAKLFDTFHSSAFKGYSNISQPKENLRALLKFAPATAQASAS</sequence>
<dbReference type="EMBL" id="DAKRPA010000003">
    <property type="protein sequence ID" value="DBA05102.1"/>
    <property type="molecule type" value="Genomic_DNA"/>
</dbReference>
<feature type="region of interest" description="Disordered" evidence="2">
    <location>
        <begin position="1"/>
        <end position="83"/>
    </location>
</feature>
<name>A0AAV2ZJT6_9STRA</name>
<protein>
    <submittedName>
        <fullName evidence="3">Uncharacterized protein</fullName>
    </submittedName>
</protein>
<reference evidence="3" key="1">
    <citation type="submission" date="2022-11" db="EMBL/GenBank/DDBJ databases">
        <authorList>
            <person name="Morgan W.R."/>
            <person name="Tartar A."/>
        </authorList>
    </citation>
    <scope>NUCLEOTIDE SEQUENCE</scope>
    <source>
        <strain evidence="3">ARSEF 373</strain>
    </source>
</reference>
<evidence type="ECO:0000313" key="4">
    <source>
        <dbReference type="Proteomes" id="UP001146120"/>
    </source>
</evidence>
<gene>
    <name evidence="3" type="ORF">N0F65_000790</name>
</gene>
<feature type="compositionally biased region" description="Polar residues" evidence="2">
    <location>
        <begin position="212"/>
        <end position="223"/>
    </location>
</feature>
<evidence type="ECO:0000256" key="1">
    <source>
        <dbReference type="SAM" id="Coils"/>
    </source>
</evidence>
<feature type="region of interest" description="Disordered" evidence="2">
    <location>
        <begin position="200"/>
        <end position="223"/>
    </location>
</feature>
<dbReference type="Proteomes" id="UP001146120">
    <property type="component" value="Unassembled WGS sequence"/>
</dbReference>
<feature type="compositionally biased region" description="Basic and acidic residues" evidence="2">
    <location>
        <begin position="7"/>
        <end position="24"/>
    </location>
</feature>
<dbReference type="AlphaFoldDB" id="A0AAV2ZJT6"/>